<sequence>MMDVALGDDESWWCLCAGAAIEHDAASIRVSARLEVVLSTTYGSSHRRRPSAECGFDRPDTVTKVVFYPSCPRVAFPCKQNIHNYSHLLQQLFPSPLTNSLPLSPMDPMKYHSGAEGCSSSESGWTVYIASPMEEDDEDQGGYDDAYYCDQNATANYGNASNEDSDDSMASDASSGPQHQHQHVKDHESHKSYKHDKRGVFNHHPPVKNASKKDKKSDENTHKKDKRFAAHKKYSK</sequence>
<evidence type="ECO:0000256" key="6">
    <source>
        <dbReference type="ARBA" id="ARBA00024199"/>
    </source>
</evidence>
<dbReference type="Proteomes" id="UP001141552">
    <property type="component" value="Unassembled WGS sequence"/>
</dbReference>
<dbReference type="GO" id="GO:0005737">
    <property type="term" value="C:cytoplasm"/>
    <property type="evidence" value="ECO:0007669"/>
    <property type="project" value="UniProtKB-SubCell"/>
</dbReference>
<reference evidence="8" key="1">
    <citation type="submission" date="2022-02" db="EMBL/GenBank/DDBJ databases">
        <authorList>
            <person name="Henning P.M."/>
            <person name="McCubbin A.G."/>
            <person name="Shore J.S."/>
        </authorList>
    </citation>
    <scope>NUCLEOTIDE SEQUENCE</scope>
    <source>
        <strain evidence="8">F60SS</strain>
        <tissue evidence="8">Leaves</tissue>
    </source>
</reference>
<evidence type="ECO:0000256" key="3">
    <source>
        <dbReference type="ARBA" id="ARBA00022712"/>
    </source>
</evidence>
<gene>
    <name evidence="8" type="ORF">Tsubulata_021637</name>
</gene>
<protein>
    <submittedName>
        <fullName evidence="8">Uncharacterized protein</fullName>
    </submittedName>
</protein>
<organism evidence="8 9">
    <name type="scientific">Turnera subulata</name>
    <dbReference type="NCBI Taxonomy" id="218843"/>
    <lineage>
        <taxon>Eukaryota</taxon>
        <taxon>Viridiplantae</taxon>
        <taxon>Streptophyta</taxon>
        <taxon>Embryophyta</taxon>
        <taxon>Tracheophyta</taxon>
        <taxon>Spermatophyta</taxon>
        <taxon>Magnoliopsida</taxon>
        <taxon>eudicotyledons</taxon>
        <taxon>Gunneridae</taxon>
        <taxon>Pentapetalae</taxon>
        <taxon>rosids</taxon>
        <taxon>fabids</taxon>
        <taxon>Malpighiales</taxon>
        <taxon>Passifloraceae</taxon>
        <taxon>Turnera</taxon>
    </lineage>
</organism>
<dbReference type="GO" id="GO:0009736">
    <property type="term" value="P:cytokinin-activated signaling pathway"/>
    <property type="evidence" value="ECO:0007669"/>
    <property type="project" value="UniProtKB-KW"/>
</dbReference>
<comment type="similarity">
    <text evidence="6">Belongs to the SOFL plant protein family.</text>
</comment>
<keyword evidence="3" id="KW-0203">Cytokinin biosynthesis</keyword>
<dbReference type="InterPro" id="IPR044670">
    <property type="entry name" value="SOFL"/>
</dbReference>
<keyword evidence="5" id="KW-0539">Nucleus</keyword>
<feature type="region of interest" description="Disordered" evidence="7">
    <location>
        <begin position="154"/>
        <end position="236"/>
    </location>
</feature>
<dbReference type="GO" id="GO:0009691">
    <property type="term" value="P:cytokinin biosynthetic process"/>
    <property type="evidence" value="ECO:0007669"/>
    <property type="project" value="UniProtKB-KW"/>
</dbReference>
<comment type="subcellular location">
    <subcellularLocation>
        <location evidence="1">Cytoplasm</location>
    </subcellularLocation>
</comment>
<feature type="compositionally biased region" description="Basic residues" evidence="7">
    <location>
        <begin position="223"/>
        <end position="236"/>
    </location>
</feature>
<dbReference type="PANTHER" id="PTHR33347">
    <property type="entry name" value="OSJNBA0091C07.3 PROTEIN"/>
    <property type="match status" value="1"/>
</dbReference>
<dbReference type="AlphaFoldDB" id="A0A9Q0GB51"/>
<accession>A0A9Q0GB51</accession>
<evidence type="ECO:0000256" key="7">
    <source>
        <dbReference type="SAM" id="MobiDB-lite"/>
    </source>
</evidence>
<name>A0A9Q0GB51_9ROSI</name>
<feature type="compositionally biased region" description="Basic residues" evidence="7">
    <location>
        <begin position="192"/>
        <end position="201"/>
    </location>
</feature>
<evidence type="ECO:0000313" key="9">
    <source>
        <dbReference type="Proteomes" id="UP001141552"/>
    </source>
</evidence>
<evidence type="ECO:0000256" key="4">
    <source>
        <dbReference type="ARBA" id="ARBA00022864"/>
    </source>
</evidence>
<dbReference type="EMBL" id="JAKUCV010001418">
    <property type="protein sequence ID" value="KAJ4846476.1"/>
    <property type="molecule type" value="Genomic_DNA"/>
</dbReference>
<keyword evidence="2" id="KW-0963">Cytoplasm</keyword>
<evidence type="ECO:0000256" key="5">
    <source>
        <dbReference type="ARBA" id="ARBA00023242"/>
    </source>
</evidence>
<proteinExistence type="inferred from homology"/>
<keyword evidence="9" id="KW-1185">Reference proteome</keyword>
<evidence type="ECO:0000313" key="8">
    <source>
        <dbReference type="EMBL" id="KAJ4846476.1"/>
    </source>
</evidence>
<evidence type="ECO:0000256" key="2">
    <source>
        <dbReference type="ARBA" id="ARBA00022490"/>
    </source>
</evidence>
<feature type="compositionally biased region" description="Basic and acidic residues" evidence="7">
    <location>
        <begin position="211"/>
        <end position="222"/>
    </location>
</feature>
<keyword evidence="4" id="KW-0932">Cytokinin signaling pathway</keyword>
<dbReference type="PANTHER" id="PTHR33347:SF27">
    <property type="entry name" value="PROTEIN SOB FIVE-LIKE 3-RELATED"/>
    <property type="match status" value="1"/>
</dbReference>
<reference evidence="8" key="2">
    <citation type="journal article" date="2023" name="Plants (Basel)">
        <title>Annotation of the Turnera subulata (Passifloraceae) Draft Genome Reveals the S-Locus Evolved after the Divergence of Turneroideae from Passifloroideae in a Stepwise Manner.</title>
        <authorList>
            <person name="Henning P.M."/>
            <person name="Roalson E.H."/>
            <person name="Mir W."/>
            <person name="McCubbin A.G."/>
            <person name="Shore J.S."/>
        </authorList>
    </citation>
    <scope>NUCLEOTIDE SEQUENCE</scope>
    <source>
        <strain evidence="8">F60SS</strain>
    </source>
</reference>
<comment type="caution">
    <text evidence="8">The sequence shown here is derived from an EMBL/GenBank/DDBJ whole genome shotgun (WGS) entry which is preliminary data.</text>
</comment>
<evidence type="ECO:0000256" key="1">
    <source>
        <dbReference type="ARBA" id="ARBA00004496"/>
    </source>
</evidence>